<gene>
    <name evidence="3" type="ORF">NG895_26995</name>
</gene>
<evidence type="ECO:0000259" key="2">
    <source>
        <dbReference type="Pfam" id="PF07589"/>
    </source>
</evidence>
<dbReference type="Pfam" id="PF07589">
    <property type="entry name" value="PEP-CTERM"/>
    <property type="match status" value="1"/>
</dbReference>
<dbReference type="RefSeq" id="WP_252855678.1">
    <property type="nucleotide sequence ID" value="NZ_JAMXLR010000092.1"/>
</dbReference>
<evidence type="ECO:0000313" key="4">
    <source>
        <dbReference type="Proteomes" id="UP001155241"/>
    </source>
</evidence>
<evidence type="ECO:0000313" key="3">
    <source>
        <dbReference type="EMBL" id="MCO6047568.1"/>
    </source>
</evidence>
<keyword evidence="1" id="KW-0732">Signal</keyword>
<sequence length="258" mass="27773">MSDTNWRLVRSLSLVGLLLYTTSSLAHAHAGRRIAVGVEDSKLTAQGANNDPTAPDYGTRTYPNAVHDHWKAVPGNPNFAYAFSPEFDVPNPVAELQVYPLYLKWESTSKWGNPPIMPPAGTVPDLEPLSPGELITIESIAPYNTNSNALGDLLISPSIPATGVSDIPLYYSINTPPAGVLYALEFTLHSGSPDLQPSDSLYLIFSPPGDDPVTKLHAASLYLEEYLATTVAVPEPGTVGLVAMVLGSVAFWRRCKSR</sequence>
<dbReference type="AlphaFoldDB" id="A0A9X2FFY3"/>
<proteinExistence type="predicted"/>
<reference evidence="3" key="1">
    <citation type="submission" date="2022-06" db="EMBL/GenBank/DDBJ databases">
        <title>Aeoliella straminimaris, a novel planctomycete from sediments.</title>
        <authorList>
            <person name="Vitorino I.R."/>
            <person name="Lage O.M."/>
        </authorList>
    </citation>
    <scope>NUCLEOTIDE SEQUENCE</scope>
    <source>
        <strain evidence="3">ICT_H6.2</strain>
    </source>
</reference>
<name>A0A9X2FFY3_9BACT</name>
<dbReference type="NCBIfam" id="TIGR02595">
    <property type="entry name" value="PEP_CTERM"/>
    <property type="match status" value="1"/>
</dbReference>
<dbReference type="InterPro" id="IPR013424">
    <property type="entry name" value="Ice-binding_C"/>
</dbReference>
<evidence type="ECO:0000256" key="1">
    <source>
        <dbReference type="SAM" id="SignalP"/>
    </source>
</evidence>
<protein>
    <submittedName>
        <fullName evidence="3">PEP-CTERM sorting domain-containing protein</fullName>
    </submittedName>
</protein>
<comment type="caution">
    <text evidence="3">The sequence shown here is derived from an EMBL/GenBank/DDBJ whole genome shotgun (WGS) entry which is preliminary data.</text>
</comment>
<keyword evidence="4" id="KW-1185">Reference proteome</keyword>
<feature type="domain" description="Ice-binding protein C-terminal" evidence="2">
    <location>
        <begin position="232"/>
        <end position="254"/>
    </location>
</feature>
<feature type="signal peptide" evidence="1">
    <location>
        <begin position="1"/>
        <end position="28"/>
    </location>
</feature>
<dbReference type="EMBL" id="JAMXLR010000092">
    <property type="protein sequence ID" value="MCO6047568.1"/>
    <property type="molecule type" value="Genomic_DNA"/>
</dbReference>
<accession>A0A9X2FFY3</accession>
<dbReference type="Proteomes" id="UP001155241">
    <property type="component" value="Unassembled WGS sequence"/>
</dbReference>
<feature type="chain" id="PRO_5040771299" evidence="1">
    <location>
        <begin position="29"/>
        <end position="258"/>
    </location>
</feature>
<organism evidence="3 4">
    <name type="scientific">Aeoliella straminimaris</name>
    <dbReference type="NCBI Taxonomy" id="2954799"/>
    <lineage>
        <taxon>Bacteria</taxon>
        <taxon>Pseudomonadati</taxon>
        <taxon>Planctomycetota</taxon>
        <taxon>Planctomycetia</taxon>
        <taxon>Pirellulales</taxon>
        <taxon>Lacipirellulaceae</taxon>
        <taxon>Aeoliella</taxon>
    </lineage>
</organism>